<evidence type="ECO:0000256" key="6">
    <source>
        <dbReference type="PROSITE-ProRule" id="PRU00221"/>
    </source>
</evidence>
<dbReference type="InterPro" id="IPR015943">
    <property type="entry name" value="WD40/YVTN_repeat-like_dom_sf"/>
</dbReference>
<gene>
    <name evidence="8" type="ORF">Rhopal_003828-T1</name>
</gene>
<feature type="compositionally biased region" description="Acidic residues" evidence="7">
    <location>
        <begin position="83"/>
        <end position="101"/>
    </location>
</feature>
<dbReference type="SUPFAM" id="SSF50978">
    <property type="entry name" value="WD40 repeat-like"/>
    <property type="match status" value="1"/>
</dbReference>
<feature type="compositionally biased region" description="Polar residues" evidence="7">
    <location>
        <begin position="29"/>
        <end position="54"/>
    </location>
</feature>
<evidence type="ECO:0000256" key="4">
    <source>
        <dbReference type="ARBA" id="ARBA00022786"/>
    </source>
</evidence>
<feature type="repeat" description="WD" evidence="6">
    <location>
        <begin position="259"/>
        <end position="292"/>
    </location>
</feature>
<dbReference type="GO" id="GO:0030674">
    <property type="term" value="F:protein-macromolecule adaptor activity"/>
    <property type="evidence" value="ECO:0007669"/>
    <property type="project" value="TreeGrafter"/>
</dbReference>
<dbReference type="PANTHER" id="PTHR22852">
    <property type="entry name" value="LETHAL 2 DENTICLELESS PROTEIN RETINOIC ACID-REGULATED NUCLEAR MATRIX-ASSOCIATED PROTEIN"/>
    <property type="match status" value="1"/>
</dbReference>
<feature type="region of interest" description="Disordered" evidence="7">
    <location>
        <begin position="1"/>
        <end position="150"/>
    </location>
</feature>
<comment type="caution">
    <text evidence="8">The sequence shown here is derived from an EMBL/GenBank/DDBJ whole genome shotgun (WGS) entry which is preliminary data.</text>
</comment>
<organism evidence="8 9">
    <name type="scientific">Rhodotorula paludigena</name>
    <dbReference type="NCBI Taxonomy" id="86838"/>
    <lineage>
        <taxon>Eukaryota</taxon>
        <taxon>Fungi</taxon>
        <taxon>Dikarya</taxon>
        <taxon>Basidiomycota</taxon>
        <taxon>Pucciniomycotina</taxon>
        <taxon>Microbotryomycetes</taxon>
        <taxon>Sporidiobolales</taxon>
        <taxon>Sporidiobolaceae</taxon>
        <taxon>Rhodotorula</taxon>
    </lineage>
</organism>
<comment type="similarity">
    <text evidence="5">Belongs to the WD repeat cdt2 family.</text>
</comment>
<dbReference type="PRINTS" id="PR00320">
    <property type="entry name" value="GPROTEINBRPT"/>
</dbReference>
<keyword evidence="2 6" id="KW-0853">WD repeat</keyword>
<evidence type="ECO:0008006" key="10">
    <source>
        <dbReference type="Google" id="ProtNLM"/>
    </source>
</evidence>
<keyword evidence="3" id="KW-0677">Repeat</keyword>
<evidence type="ECO:0000256" key="2">
    <source>
        <dbReference type="ARBA" id="ARBA00022574"/>
    </source>
</evidence>
<dbReference type="PANTHER" id="PTHR22852:SF0">
    <property type="entry name" value="DENTICLELESS PROTEIN HOMOLOG"/>
    <property type="match status" value="1"/>
</dbReference>
<keyword evidence="9" id="KW-1185">Reference proteome</keyword>
<dbReference type="InterPro" id="IPR001680">
    <property type="entry name" value="WD40_rpt"/>
</dbReference>
<dbReference type="PROSITE" id="PS50082">
    <property type="entry name" value="WD_REPEATS_2"/>
    <property type="match status" value="4"/>
</dbReference>
<proteinExistence type="inferred from homology"/>
<evidence type="ECO:0000313" key="9">
    <source>
        <dbReference type="Proteomes" id="UP001342314"/>
    </source>
</evidence>
<dbReference type="Gene3D" id="2.130.10.10">
    <property type="entry name" value="YVTN repeat-like/Quinoprotein amine dehydrogenase"/>
    <property type="match status" value="2"/>
</dbReference>
<dbReference type="PROSITE" id="PS50294">
    <property type="entry name" value="WD_REPEATS_REGION"/>
    <property type="match status" value="3"/>
</dbReference>
<evidence type="ECO:0000313" key="8">
    <source>
        <dbReference type="EMBL" id="GJN90814.1"/>
    </source>
</evidence>
<feature type="repeat" description="WD" evidence="6">
    <location>
        <begin position="466"/>
        <end position="495"/>
    </location>
</feature>
<evidence type="ECO:0000256" key="3">
    <source>
        <dbReference type="ARBA" id="ARBA00022737"/>
    </source>
</evidence>
<keyword evidence="4" id="KW-0833">Ubl conjugation pathway</keyword>
<accession>A0AAV5GNI2</accession>
<dbReference type="CDD" id="cd00200">
    <property type="entry name" value="WD40"/>
    <property type="match status" value="1"/>
</dbReference>
<evidence type="ECO:0000256" key="7">
    <source>
        <dbReference type="SAM" id="MobiDB-lite"/>
    </source>
</evidence>
<evidence type="ECO:0000256" key="5">
    <source>
        <dbReference type="ARBA" id="ARBA00038344"/>
    </source>
</evidence>
<dbReference type="AlphaFoldDB" id="A0AAV5GNI2"/>
<dbReference type="GO" id="GO:0043161">
    <property type="term" value="P:proteasome-mediated ubiquitin-dependent protein catabolic process"/>
    <property type="evidence" value="ECO:0007669"/>
    <property type="project" value="TreeGrafter"/>
</dbReference>
<dbReference type="InterPro" id="IPR051865">
    <property type="entry name" value="WD-repeat_CDT2_adapter"/>
</dbReference>
<dbReference type="InterPro" id="IPR020472">
    <property type="entry name" value="WD40_PAC1"/>
</dbReference>
<feature type="repeat" description="WD" evidence="6">
    <location>
        <begin position="432"/>
        <end position="455"/>
    </location>
</feature>
<name>A0AAV5GNI2_9BASI</name>
<dbReference type="InterPro" id="IPR036322">
    <property type="entry name" value="WD40_repeat_dom_sf"/>
</dbReference>
<dbReference type="InterPro" id="IPR019775">
    <property type="entry name" value="WD40_repeat_CS"/>
</dbReference>
<dbReference type="GO" id="GO:0005634">
    <property type="term" value="C:nucleus"/>
    <property type="evidence" value="ECO:0007669"/>
    <property type="project" value="TreeGrafter"/>
</dbReference>
<dbReference type="SMART" id="SM00320">
    <property type="entry name" value="WD40"/>
    <property type="match status" value="5"/>
</dbReference>
<sequence length="537" mass="58041">MAPPSTTPIRDITNRATPSSSRAPKRPSTYRQTSLADSLFFRSSSPIQPSTPSAPSCAVFGSDAPVAGPSSDATTPERGVQDADGDAQMDLYDEEDAEEDEKERQARKRRRVASSSPSPRDEMDDWSQGGTAQLVGAWGTGDAKGKAKMPASQVLPGAQFSAFEAMRRRELGFRAGRAQPAKRGRNKIVAVSDEEGHVSFLNGEQDQWAAGPSRHSFQAHNNAVFDVSWSNDDELLATASGDQTVRLWNAETQTCAGTLAGHTCTIKSVSWDPHNPNMLSTASRDGSIRVWDRRVKGYADDAPAAVGMVNQIKNAHGVQGKKAKGRSATRSVTAINYLQHQENLLASAGSSDGRRVNPATHETNEDALLSTATNRPHGISSMTVAPDGRKLYALSTDSHVYAYSATNLTHASPLTTFHHPEAQYASFYIRCAVSPDSRFLATGSNDGSIFVWDTEGRGGAEEAVRLVGHEKEVSGIDWASDSLATCSDDSLVRFWRSNPTLARARSAAGRAGADWRDDAEAWKLCDRWSGERVEKDE</sequence>
<protein>
    <recommendedName>
        <fullName evidence="10">WD40 repeat-like protein</fullName>
    </recommendedName>
</protein>
<reference evidence="8 9" key="1">
    <citation type="submission" date="2021-12" db="EMBL/GenBank/DDBJ databases">
        <title>High titer production of polyol ester of fatty acids by Rhodotorula paludigena BS15 towards product separation-free biomass refinery.</title>
        <authorList>
            <person name="Mano J."/>
            <person name="Ono H."/>
            <person name="Tanaka T."/>
            <person name="Naito K."/>
            <person name="Sushida H."/>
            <person name="Ike M."/>
            <person name="Tokuyasu K."/>
            <person name="Kitaoka M."/>
        </authorList>
    </citation>
    <scope>NUCLEOTIDE SEQUENCE [LARGE SCALE GENOMIC DNA]</scope>
    <source>
        <strain evidence="8 9">BS15</strain>
    </source>
</reference>
<dbReference type="Pfam" id="PF00400">
    <property type="entry name" value="WD40"/>
    <property type="match status" value="4"/>
</dbReference>
<feature type="repeat" description="WD" evidence="6">
    <location>
        <begin position="217"/>
        <end position="258"/>
    </location>
</feature>
<evidence type="ECO:0000256" key="1">
    <source>
        <dbReference type="ARBA" id="ARBA00004906"/>
    </source>
</evidence>
<dbReference type="Proteomes" id="UP001342314">
    <property type="component" value="Unassembled WGS sequence"/>
</dbReference>
<dbReference type="EMBL" id="BQKY01000007">
    <property type="protein sequence ID" value="GJN90814.1"/>
    <property type="molecule type" value="Genomic_DNA"/>
</dbReference>
<dbReference type="PROSITE" id="PS00678">
    <property type="entry name" value="WD_REPEATS_1"/>
    <property type="match status" value="2"/>
</dbReference>
<comment type="pathway">
    <text evidence="1">Protein modification; protein ubiquitination.</text>
</comment>